<evidence type="ECO:0000313" key="2">
    <source>
        <dbReference type="Proteomes" id="UP000002706"/>
    </source>
</evidence>
<accession>Q3AFL3</accession>
<sequence>MFVTFAKKPTSSKEVPQKFLTYGGSVPIARRSFFLKKNRILADQLFIKTEDVV</sequence>
<reference evidence="1 2" key="1">
    <citation type="journal article" date="2005" name="PLoS Genet.">
        <title>Life in hot carbon monoxide: the complete genome sequence of Carboxydothermus hydrogenoformans Z-2901.</title>
        <authorList>
            <person name="Wu M."/>
            <person name="Ren Q."/>
            <person name="Durkin A.S."/>
            <person name="Daugherty S.C."/>
            <person name="Brinkac L.M."/>
            <person name="Dodson R.J."/>
            <person name="Madupu R."/>
            <person name="Sullivan S.A."/>
            <person name="Kolonay J.F."/>
            <person name="Haft D.H."/>
            <person name="Nelson W.C."/>
            <person name="Tallon L.J."/>
            <person name="Jones K.M."/>
            <person name="Ulrich L.E."/>
            <person name="Gonzalez J.M."/>
            <person name="Zhulin I.B."/>
            <person name="Robb F.T."/>
            <person name="Eisen J.A."/>
        </authorList>
    </citation>
    <scope>NUCLEOTIDE SEQUENCE [LARGE SCALE GENOMIC DNA]</scope>
    <source>
        <strain evidence="2">ATCC BAA-161 / DSM 6008 / Z-2901</strain>
    </source>
</reference>
<dbReference type="AlphaFoldDB" id="Q3AFL3"/>
<dbReference type="EMBL" id="CP000141">
    <property type="protein sequence ID" value="ABB15590.1"/>
    <property type="molecule type" value="Genomic_DNA"/>
</dbReference>
<dbReference type="HOGENOM" id="CLU_3059745_0_0_9"/>
<dbReference type="Proteomes" id="UP000002706">
    <property type="component" value="Chromosome"/>
</dbReference>
<protein>
    <submittedName>
        <fullName evidence="1">Uncharacterized protein</fullName>
    </submittedName>
</protein>
<dbReference type="KEGG" id="chy:CHY_0199"/>
<dbReference type="STRING" id="246194.CHY_0199"/>
<name>Q3AFL3_CARHZ</name>
<dbReference type="InParanoid" id="Q3AFL3"/>
<evidence type="ECO:0000313" key="1">
    <source>
        <dbReference type="EMBL" id="ABB15590.1"/>
    </source>
</evidence>
<keyword evidence="2" id="KW-1185">Reference proteome</keyword>
<gene>
    <name evidence="1" type="ordered locus">CHY_0199</name>
</gene>
<organism evidence="1 2">
    <name type="scientific">Carboxydothermus hydrogenoformans (strain ATCC BAA-161 / DSM 6008 / Z-2901)</name>
    <dbReference type="NCBI Taxonomy" id="246194"/>
    <lineage>
        <taxon>Bacteria</taxon>
        <taxon>Bacillati</taxon>
        <taxon>Bacillota</taxon>
        <taxon>Clostridia</taxon>
        <taxon>Thermoanaerobacterales</taxon>
        <taxon>Thermoanaerobacteraceae</taxon>
        <taxon>Carboxydothermus</taxon>
    </lineage>
</organism>
<proteinExistence type="predicted"/>